<feature type="compositionally biased region" description="Polar residues" evidence="1">
    <location>
        <begin position="57"/>
        <end position="69"/>
    </location>
</feature>
<dbReference type="AlphaFoldDB" id="A0A316W7J2"/>
<evidence type="ECO:0000256" key="1">
    <source>
        <dbReference type="SAM" id="MobiDB-lite"/>
    </source>
</evidence>
<dbReference type="OrthoDB" id="10547713at2759"/>
<accession>A0A316W7J2</accession>
<proteinExistence type="predicted"/>
<feature type="region of interest" description="Disordered" evidence="1">
    <location>
        <begin position="34"/>
        <end position="89"/>
    </location>
</feature>
<evidence type="ECO:0000313" key="4">
    <source>
        <dbReference type="Proteomes" id="UP000245783"/>
    </source>
</evidence>
<organism evidence="3 4">
    <name type="scientific">Ceraceosorus guamensis</name>
    <dbReference type="NCBI Taxonomy" id="1522189"/>
    <lineage>
        <taxon>Eukaryota</taxon>
        <taxon>Fungi</taxon>
        <taxon>Dikarya</taxon>
        <taxon>Basidiomycota</taxon>
        <taxon>Ustilaginomycotina</taxon>
        <taxon>Exobasidiomycetes</taxon>
        <taxon>Ceraceosorales</taxon>
        <taxon>Ceraceosoraceae</taxon>
        <taxon>Ceraceosorus</taxon>
    </lineage>
</organism>
<evidence type="ECO:0008006" key="5">
    <source>
        <dbReference type="Google" id="ProtNLM"/>
    </source>
</evidence>
<dbReference type="Proteomes" id="UP000245783">
    <property type="component" value="Unassembled WGS sequence"/>
</dbReference>
<keyword evidence="4" id="KW-1185">Reference proteome</keyword>
<dbReference type="RefSeq" id="XP_025371203.1">
    <property type="nucleotide sequence ID" value="XM_025515979.1"/>
</dbReference>
<feature type="chain" id="PRO_5016344934" description="Membrane anchor Opy2 N-terminal domain-containing protein" evidence="2">
    <location>
        <begin position="27"/>
        <end position="126"/>
    </location>
</feature>
<dbReference type="InParanoid" id="A0A316W7J2"/>
<evidence type="ECO:0000313" key="3">
    <source>
        <dbReference type="EMBL" id="PWN44043.1"/>
    </source>
</evidence>
<dbReference type="GeneID" id="37037849"/>
<protein>
    <recommendedName>
        <fullName evidence="5">Membrane anchor Opy2 N-terminal domain-containing protein</fullName>
    </recommendedName>
</protein>
<name>A0A316W7J2_9BASI</name>
<sequence length="126" mass="13137">MKFFVPLSLTVLLLTAQLASLPLAMAASVVGVDEVKSRDSTPAESGMLTQYPRLARSASTSSDGRTGAQQERGEKGLAKRSGQTLSTIIDPPGSQSCYQEGGICRLCSNSQVVNCLKDCSGVCGPP</sequence>
<gene>
    <name evidence="3" type="ORF">IE81DRAFT_345986</name>
</gene>
<feature type="signal peptide" evidence="2">
    <location>
        <begin position="1"/>
        <end position="26"/>
    </location>
</feature>
<reference evidence="3 4" key="1">
    <citation type="journal article" date="2018" name="Mol. Biol. Evol.">
        <title>Broad Genomic Sampling Reveals a Smut Pathogenic Ancestry of the Fungal Clade Ustilaginomycotina.</title>
        <authorList>
            <person name="Kijpornyongpan T."/>
            <person name="Mondo S.J."/>
            <person name="Barry K."/>
            <person name="Sandor L."/>
            <person name="Lee J."/>
            <person name="Lipzen A."/>
            <person name="Pangilinan J."/>
            <person name="LaButti K."/>
            <person name="Hainaut M."/>
            <person name="Henrissat B."/>
            <person name="Grigoriev I.V."/>
            <person name="Spatafora J.W."/>
            <person name="Aime M.C."/>
        </authorList>
    </citation>
    <scope>NUCLEOTIDE SEQUENCE [LARGE SCALE GENOMIC DNA]</scope>
    <source>
        <strain evidence="3 4">MCA 4658</strain>
    </source>
</reference>
<evidence type="ECO:0000256" key="2">
    <source>
        <dbReference type="SAM" id="SignalP"/>
    </source>
</evidence>
<dbReference type="EMBL" id="KZ819364">
    <property type="protein sequence ID" value="PWN44043.1"/>
    <property type="molecule type" value="Genomic_DNA"/>
</dbReference>
<keyword evidence="2" id="KW-0732">Signal</keyword>